<dbReference type="EMBL" id="GHBY01000684">
    <property type="protein sequence ID" value="MUP40861.1"/>
    <property type="molecule type" value="Transcribed_RNA"/>
</dbReference>
<name>A0A646QF49_9MYRI</name>
<dbReference type="PROSITE" id="PS51412">
    <property type="entry name" value="MACPF_2"/>
    <property type="match status" value="1"/>
</dbReference>
<dbReference type="GO" id="GO:0045087">
    <property type="term" value="P:innate immune response"/>
    <property type="evidence" value="ECO:0007669"/>
    <property type="project" value="UniProtKB-KW"/>
</dbReference>
<accession>A0A646QF49</accession>
<dbReference type="Pfam" id="PF01823">
    <property type="entry name" value="MACPF"/>
    <property type="match status" value="1"/>
</dbReference>
<keyword evidence="1" id="KW-0472">Membrane</keyword>
<proteinExistence type="predicted"/>
<evidence type="ECO:0000256" key="2">
    <source>
        <dbReference type="SAM" id="SignalP"/>
    </source>
</evidence>
<dbReference type="PANTHER" id="PTHR31463:SF1">
    <property type="entry name" value="MACROPHAGE-EXPRESSED GENE 1 PROTEIN"/>
    <property type="match status" value="1"/>
</dbReference>
<feature type="transmembrane region" description="Helical" evidence="1">
    <location>
        <begin position="630"/>
        <end position="651"/>
    </location>
</feature>
<keyword evidence="2" id="KW-0732">Signal</keyword>
<reference evidence="4" key="1">
    <citation type="submission" date="2018-11" db="EMBL/GenBank/DDBJ databases">
        <title>Venom-gland transcriptomics and venom proteomics of the Florida green centipede (Hemiscolopendra marginata) reveal sex-based variation in a centipede venom.</title>
        <authorList>
            <person name="Nystrom G.S."/>
            <person name="Ward M.J."/>
            <person name="Ellsworth S.A."/>
            <person name="Rokyta D.R."/>
        </authorList>
    </citation>
    <scope>NUCLEOTIDE SEQUENCE</scope>
    <source>
        <tissue evidence="4">Venom gland</tissue>
    </source>
</reference>
<protein>
    <submittedName>
        <fullName evidence="4">Macrophage-expressed 1 protein</fullName>
    </submittedName>
</protein>
<organism evidence="4">
    <name type="scientific">Hemiscolopendra marginata</name>
    <dbReference type="NCBI Taxonomy" id="943146"/>
    <lineage>
        <taxon>Eukaryota</taxon>
        <taxon>Metazoa</taxon>
        <taxon>Ecdysozoa</taxon>
        <taxon>Arthropoda</taxon>
        <taxon>Myriapoda</taxon>
        <taxon>Chilopoda</taxon>
        <taxon>Pleurostigmophora</taxon>
        <taxon>Scolopendromorpha</taxon>
        <taxon>Scolopendridae</taxon>
        <taxon>Hemiscolopendra</taxon>
    </lineage>
</organism>
<evidence type="ECO:0000256" key="1">
    <source>
        <dbReference type="SAM" id="Phobius"/>
    </source>
</evidence>
<dbReference type="GO" id="GO:0030670">
    <property type="term" value="C:phagocytic vesicle membrane"/>
    <property type="evidence" value="ECO:0007669"/>
    <property type="project" value="UniProtKB-SubCell"/>
</dbReference>
<dbReference type="AlphaFoldDB" id="A0A646QF49"/>
<evidence type="ECO:0000313" key="4">
    <source>
        <dbReference type="EMBL" id="MUP40861.1"/>
    </source>
</evidence>
<dbReference type="SMART" id="SM00457">
    <property type="entry name" value="MACPF"/>
    <property type="match status" value="1"/>
</dbReference>
<dbReference type="InterPro" id="IPR020864">
    <property type="entry name" value="MACPF"/>
</dbReference>
<feature type="signal peptide" evidence="2">
    <location>
        <begin position="1"/>
        <end position="21"/>
    </location>
</feature>
<keyword evidence="1" id="KW-1133">Transmembrane helix</keyword>
<feature type="chain" id="PRO_5024890556" evidence="2">
    <location>
        <begin position="22"/>
        <end position="703"/>
    </location>
</feature>
<feature type="domain" description="MACPF" evidence="3">
    <location>
        <begin position="25"/>
        <end position="351"/>
    </location>
</feature>
<dbReference type="CDD" id="cd12087">
    <property type="entry name" value="TM_EGFR-like"/>
    <property type="match status" value="1"/>
</dbReference>
<keyword evidence="1" id="KW-0812">Transmembrane</keyword>
<evidence type="ECO:0000259" key="3">
    <source>
        <dbReference type="PROSITE" id="PS51412"/>
    </source>
</evidence>
<dbReference type="InterPro" id="IPR039707">
    <property type="entry name" value="MPEG1"/>
</dbReference>
<dbReference type="GO" id="GO:0002250">
    <property type="term" value="P:adaptive immune response"/>
    <property type="evidence" value="ECO:0007669"/>
    <property type="project" value="UniProtKB-KW"/>
</dbReference>
<sequence>MIITFVSCVLLILGPRGTTVAVEHQPGEKTVEAPPSPAKCFATRKMEVLPGRGWDNLRNKDMGQVLEIDYSDCKTTEDGLFLMPNNVHASAIKQSDLQLTSELIDHWTNYTSITAQSFKTNEGAQIGFWSVEASFSAEYQNAKQHQVEDKSQTTRVQLRNTMYSVQASPASKIEPNLKKQILEALKELEAENTEKADVILELIVRDYGTHYITQAEAGAVLVQEDFITTQFIQDHESDKSQITAAAGVSFLDKFGFGVKYSYKTSADLLDAYMKSQTSSSIMALGGSTVTPNMSVEAWSRNLVNNLVMTDRFGDPLSYLIVPEKFENISLVNLGRLRNKMEDAIKRYYSFNTHLGCVSLDSPNFDYTANVDDGSCKSPINNYTFGGVYQTCSSSKTELGDLCQTLSQKNLLTGDYSCPTGYQTIPLYNGIKNPSQQDQECHDVCSGWWIFKSCHPECNPITHQSLAEYASYWCVAMSEVPPNTGYMFGGLYTSIMNNPVMKSQSCPPTYLTLELGSDLKICASDDYELGGKYQVPFAGFFSCSEGNPLVTSGRKPFTQGCPGGYSQHVATIENYCEIHYCVKANAFGGLGQITVIRPPFTDISHLYMKTSPLVMMSKAERVDDNLSGGSIAAIVISCMVALIVIGIGAIIMKRRKSHSRENNYNEPEVRQPLLQQEDVTQQNAEGYGSVNSTQPELSNVHCEI</sequence>
<dbReference type="PANTHER" id="PTHR31463">
    <property type="entry name" value="MACROPHAGE-EXPRESSED GENE 1 PROTEIN"/>
    <property type="match status" value="1"/>
</dbReference>
<dbReference type="CDD" id="cd22579">
    <property type="entry name" value="MPEG1_P2"/>
    <property type="match status" value="1"/>
</dbReference>